<dbReference type="AlphaFoldDB" id="A0A6J5X8P9"/>
<dbReference type="GO" id="GO:0016787">
    <property type="term" value="F:hydrolase activity"/>
    <property type="evidence" value="ECO:0007669"/>
    <property type="project" value="UniProtKB-KW"/>
</dbReference>
<keyword evidence="2" id="KW-0378">Hydrolase</keyword>
<dbReference type="Pfam" id="PF00270">
    <property type="entry name" value="DEAD"/>
    <property type="match status" value="1"/>
</dbReference>
<evidence type="ECO:0000256" key="1">
    <source>
        <dbReference type="ARBA" id="ARBA00022741"/>
    </source>
</evidence>
<accession>A0A6J5X8P9</accession>
<keyword evidence="7" id="KW-1185">Reference proteome</keyword>
<sequence length="118" mass="13286">MPYEKGRHTLEIEITKLHEFAQAAFNGYKSLNLIQIHIFHTAYYTNENILVCAPTGAGKTNIAVISILHEVESTQTMICIVGLSATLPNYLEVAQFLRVNPEARLFFFDSSYRPVPLA</sequence>
<evidence type="ECO:0000256" key="3">
    <source>
        <dbReference type="ARBA" id="ARBA00022806"/>
    </source>
</evidence>
<keyword evidence="3" id="KW-0347">Helicase</keyword>
<keyword evidence="4" id="KW-0067">ATP-binding</keyword>
<protein>
    <recommendedName>
        <fullName evidence="5">DEAD/DEAH-box helicase domain-containing protein</fullName>
    </recommendedName>
</protein>
<organism evidence="6 7">
    <name type="scientific">Prunus armeniaca</name>
    <name type="common">Apricot</name>
    <name type="synonym">Armeniaca vulgaris</name>
    <dbReference type="NCBI Taxonomy" id="36596"/>
    <lineage>
        <taxon>Eukaryota</taxon>
        <taxon>Viridiplantae</taxon>
        <taxon>Streptophyta</taxon>
        <taxon>Embryophyta</taxon>
        <taxon>Tracheophyta</taxon>
        <taxon>Spermatophyta</taxon>
        <taxon>Magnoliopsida</taxon>
        <taxon>eudicotyledons</taxon>
        <taxon>Gunneridae</taxon>
        <taxon>Pentapetalae</taxon>
        <taxon>rosids</taxon>
        <taxon>fabids</taxon>
        <taxon>Rosales</taxon>
        <taxon>Rosaceae</taxon>
        <taxon>Amygdaloideae</taxon>
        <taxon>Amygdaleae</taxon>
        <taxon>Prunus</taxon>
    </lineage>
</organism>
<proteinExistence type="predicted"/>
<evidence type="ECO:0000313" key="6">
    <source>
        <dbReference type="EMBL" id="CAB4309241.1"/>
    </source>
</evidence>
<dbReference type="PANTHER" id="PTHR47961:SF13">
    <property type="entry name" value="ACTIVATING SIGNAL COINTEGRATOR 1 COMPLEX SUBUNIT 3"/>
    <property type="match status" value="1"/>
</dbReference>
<dbReference type="InterPro" id="IPR050474">
    <property type="entry name" value="Hel308_SKI2-like"/>
</dbReference>
<gene>
    <name evidence="6" type="ORF">ORAREDHAP_LOCUS30285</name>
</gene>
<dbReference type="Gene3D" id="3.40.50.300">
    <property type="entry name" value="P-loop containing nucleotide triphosphate hydrolases"/>
    <property type="match status" value="2"/>
</dbReference>
<dbReference type="GO" id="GO:0005524">
    <property type="term" value="F:ATP binding"/>
    <property type="evidence" value="ECO:0007669"/>
    <property type="project" value="UniProtKB-KW"/>
</dbReference>
<name>A0A6J5X8P9_PRUAR</name>
<feature type="domain" description="DEAD/DEAH-box helicase" evidence="5">
    <location>
        <begin position="34"/>
        <end position="81"/>
    </location>
</feature>
<keyword evidence="1" id="KW-0547">Nucleotide-binding</keyword>
<evidence type="ECO:0000256" key="4">
    <source>
        <dbReference type="ARBA" id="ARBA00022840"/>
    </source>
</evidence>
<evidence type="ECO:0000256" key="2">
    <source>
        <dbReference type="ARBA" id="ARBA00022801"/>
    </source>
</evidence>
<reference evidence="7" key="1">
    <citation type="journal article" date="2020" name="Genome Biol.">
        <title>Gamete binning: chromosome-level and haplotype-resolved genome assembly enabled by high-throughput single-cell sequencing of gamete genomes.</title>
        <authorList>
            <person name="Campoy J.A."/>
            <person name="Sun H."/>
            <person name="Goel M."/>
            <person name="Jiao W.-B."/>
            <person name="Folz-Donahue K."/>
            <person name="Wang N."/>
            <person name="Rubio M."/>
            <person name="Liu C."/>
            <person name="Kukat C."/>
            <person name="Ruiz D."/>
            <person name="Huettel B."/>
            <person name="Schneeberger K."/>
        </authorList>
    </citation>
    <scope>NUCLEOTIDE SEQUENCE [LARGE SCALE GENOMIC DNA]</scope>
    <source>
        <strain evidence="7">cv. Rojo Pasion</strain>
    </source>
</reference>
<dbReference type="EMBL" id="CAEKKB010000005">
    <property type="protein sequence ID" value="CAB4309241.1"/>
    <property type="molecule type" value="Genomic_DNA"/>
</dbReference>
<dbReference type="GO" id="GO:0004386">
    <property type="term" value="F:helicase activity"/>
    <property type="evidence" value="ECO:0007669"/>
    <property type="project" value="UniProtKB-KW"/>
</dbReference>
<dbReference type="Proteomes" id="UP000507245">
    <property type="component" value="Unassembled WGS sequence"/>
</dbReference>
<dbReference type="InterPro" id="IPR011545">
    <property type="entry name" value="DEAD/DEAH_box_helicase_dom"/>
</dbReference>
<dbReference type="InterPro" id="IPR027417">
    <property type="entry name" value="P-loop_NTPase"/>
</dbReference>
<dbReference type="SUPFAM" id="SSF52540">
    <property type="entry name" value="P-loop containing nucleoside triphosphate hydrolases"/>
    <property type="match status" value="1"/>
</dbReference>
<dbReference type="GO" id="GO:0003676">
    <property type="term" value="F:nucleic acid binding"/>
    <property type="evidence" value="ECO:0007669"/>
    <property type="project" value="InterPro"/>
</dbReference>
<evidence type="ECO:0000313" key="7">
    <source>
        <dbReference type="Proteomes" id="UP000507245"/>
    </source>
</evidence>
<evidence type="ECO:0000259" key="5">
    <source>
        <dbReference type="Pfam" id="PF00270"/>
    </source>
</evidence>
<dbReference type="OrthoDB" id="1731199at2759"/>
<dbReference type="PANTHER" id="PTHR47961">
    <property type="entry name" value="DNA POLYMERASE THETA, PUTATIVE (AFU_ORTHOLOGUE AFUA_1G05260)-RELATED"/>
    <property type="match status" value="1"/>
</dbReference>